<evidence type="ECO:0000313" key="2">
    <source>
        <dbReference type="EMBL" id="KAH1165568.1"/>
    </source>
</evidence>
<protein>
    <submittedName>
        <fullName evidence="2">Uncharacterized protein</fullName>
    </submittedName>
</protein>
<sequence length="158" mass="17299">MQLPVLWFGVIISQSESSVVYNHHGPNYAWLLFGSTGEKAGHKERFLSPQPCVTQLKKRQFCSLCSGESRDCYIPSSPGTYGAPIWGREEEVEPCLPHYDLWCEMGKQRHPIKAAIVDSHPIGCLGGQGGSRRPSTALLGVKWLCSSPSAGLSLTGRI</sequence>
<name>A0A9D4APC4_9SAUR</name>
<dbReference type="EMBL" id="JAHDVG010000488">
    <property type="protein sequence ID" value="KAH1165568.1"/>
    <property type="molecule type" value="Genomic_DNA"/>
</dbReference>
<reference evidence="2" key="1">
    <citation type="submission" date="2021-09" db="EMBL/GenBank/DDBJ databases">
        <title>The genome of Mauremys mutica provides insights into the evolution of semi-aquatic lifestyle.</title>
        <authorList>
            <person name="Gong S."/>
            <person name="Gao Y."/>
        </authorList>
    </citation>
    <scope>NUCLEOTIDE SEQUENCE</scope>
    <source>
        <strain evidence="2">MM-2020</strain>
        <tissue evidence="2">Muscle</tissue>
    </source>
</reference>
<evidence type="ECO:0000256" key="1">
    <source>
        <dbReference type="SAM" id="SignalP"/>
    </source>
</evidence>
<comment type="caution">
    <text evidence="2">The sequence shown here is derived from an EMBL/GenBank/DDBJ whole genome shotgun (WGS) entry which is preliminary data.</text>
</comment>
<proteinExistence type="predicted"/>
<keyword evidence="1" id="KW-0732">Signal</keyword>
<accession>A0A9D4APC4</accession>
<dbReference type="Proteomes" id="UP000827986">
    <property type="component" value="Unassembled WGS sequence"/>
</dbReference>
<keyword evidence="3" id="KW-1185">Reference proteome</keyword>
<gene>
    <name evidence="2" type="ORF">KIL84_023127</name>
</gene>
<evidence type="ECO:0000313" key="3">
    <source>
        <dbReference type="Proteomes" id="UP000827986"/>
    </source>
</evidence>
<dbReference type="AlphaFoldDB" id="A0A9D4APC4"/>
<feature type="chain" id="PRO_5039600323" evidence="1">
    <location>
        <begin position="18"/>
        <end position="158"/>
    </location>
</feature>
<feature type="signal peptide" evidence="1">
    <location>
        <begin position="1"/>
        <end position="17"/>
    </location>
</feature>
<organism evidence="2 3">
    <name type="scientific">Mauremys mutica</name>
    <name type="common">yellowpond turtle</name>
    <dbReference type="NCBI Taxonomy" id="74926"/>
    <lineage>
        <taxon>Eukaryota</taxon>
        <taxon>Metazoa</taxon>
        <taxon>Chordata</taxon>
        <taxon>Craniata</taxon>
        <taxon>Vertebrata</taxon>
        <taxon>Euteleostomi</taxon>
        <taxon>Archelosauria</taxon>
        <taxon>Testudinata</taxon>
        <taxon>Testudines</taxon>
        <taxon>Cryptodira</taxon>
        <taxon>Durocryptodira</taxon>
        <taxon>Testudinoidea</taxon>
        <taxon>Geoemydidae</taxon>
        <taxon>Geoemydinae</taxon>
        <taxon>Mauremys</taxon>
    </lineage>
</organism>